<dbReference type="Proteomes" id="UP001164693">
    <property type="component" value="Chromosome"/>
</dbReference>
<dbReference type="RefSeq" id="WP_269443001.1">
    <property type="nucleotide sequence ID" value="NZ_CP097463.1"/>
</dbReference>
<feature type="compositionally biased region" description="Polar residues" evidence="1">
    <location>
        <begin position="12"/>
        <end position="21"/>
    </location>
</feature>
<evidence type="ECO:0000313" key="2">
    <source>
        <dbReference type="EMBL" id="WAX56468.1"/>
    </source>
</evidence>
<gene>
    <name evidence="2" type="ORF">M6B22_18305</name>
</gene>
<reference evidence="2" key="1">
    <citation type="submission" date="2022-05" db="EMBL/GenBank/DDBJ databases">
        <title>Jatrophihabitans sp. SB3-54 whole genome sequence.</title>
        <authorList>
            <person name="Suh M.K."/>
            <person name="Eom M.K."/>
            <person name="Kim J.S."/>
            <person name="Kim H.S."/>
            <person name="Do H.E."/>
            <person name="Shin Y.K."/>
            <person name="Lee J.-S."/>
        </authorList>
    </citation>
    <scope>NUCLEOTIDE SEQUENCE</scope>
    <source>
        <strain evidence="2">SB3-54</strain>
    </source>
</reference>
<proteinExistence type="predicted"/>
<evidence type="ECO:0000256" key="1">
    <source>
        <dbReference type="SAM" id="MobiDB-lite"/>
    </source>
</evidence>
<evidence type="ECO:0000313" key="3">
    <source>
        <dbReference type="Proteomes" id="UP001164693"/>
    </source>
</evidence>
<dbReference type="EMBL" id="CP097463">
    <property type="protein sequence ID" value="WAX56468.1"/>
    <property type="molecule type" value="Genomic_DNA"/>
</dbReference>
<sequence>MPQDHVHPGRTSDLNSDQEQLQGLFEEPLGHTGSRREAEFATLSFGTHIGLRP</sequence>
<keyword evidence="3" id="KW-1185">Reference proteome</keyword>
<protein>
    <submittedName>
        <fullName evidence="2">Uncharacterized protein</fullName>
    </submittedName>
</protein>
<organism evidence="2 3">
    <name type="scientific">Jatrophihabitans cynanchi</name>
    <dbReference type="NCBI Taxonomy" id="2944128"/>
    <lineage>
        <taxon>Bacteria</taxon>
        <taxon>Bacillati</taxon>
        <taxon>Actinomycetota</taxon>
        <taxon>Actinomycetes</taxon>
        <taxon>Jatrophihabitantales</taxon>
        <taxon>Jatrophihabitantaceae</taxon>
        <taxon>Jatrophihabitans</taxon>
    </lineage>
</organism>
<accession>A0ABY7JV95</accession>
<feature type="region of interest" description="Disordered" evidence="1">
    <location>
        <begin position="1"/>
        <end position="35"/>
    </location>
</feature>
<name>A0ABY7JV95_9ACTN</name>